<dbReference type="Pfam" id="PF06890">
    <property type="entry name" value="Phage_Mu_Gp45"/>
    <property type="match status" value="1"/>
</dbReference>
<accession>A0A1M5FAZ7</accession>
<organism evidence="2 3">
    <name type="scientific">Vibrio gazogenes DSM 21264 = NBRC 103151</name>
    <dbReference type="NCBI Taxonomy" id="1123492"/>
    <lineage>
        <taxon>Bacteria</taxon>
        <taxon>Pseudomonadati</taxon>
        <taxon>Pseudomonadota</taxon>
        <taxon>Gammaproteobacteria</taxon>
        <taxon>Vibrionales</taxon>
        <taxon>Vibrionaceae</taxon>
        <taxon>Vibrio</taxon>
    </lineage>
</organism>
<evidence type="ECO:0000313" key="2">
    <source>
        <dbReference type="EMBL" id="SHF88578.1"/>
    </source>
</evidence>
<gene>
    <name evidence="2" type="ORF">SAMN02745781_03418</name>
</gene>
<feature type="domain" description="Bacteriophage Mu Gp45 N-terminal" evidence="1">
    <location>
        <begin position="26"/>
        <end position="91"/>
    </location>
</feature>
<dbReference type="InterPro" id="IPR013046">
    <property type="entry name" value="GpV/Gp45"/>
</dbReference>
<evidence type="ECO:0000313" key="3">
    <source>
        <dbReference type="Proteomes" id="UP000184159"/>
    </source>
</evidence>
<reference evidence="3" key="1">
    <citation type="submission" date="2016-11" db="EMBL/GenBank/DDBJ databases">
        <authorList>
            <person name="Varghese N."/>
            <person name="Submissions S."/>
        </authorList>
    </citation>
    <scope>NUCLEOTIDE SEQUENCE [LARGE SCALE GENOMIC DNA]</scope>
    <source>
        <strain evidence="3">DSM 21264</strain>
    </source>
</reference>
<protein>
    <submittedName>
        <fullName evidence="2">Phage baseplate assembly protein V</fullName>
    </submittedName>
</protein>
<proteinExistence type="predicted"/>
<dbReference type="InterPro" id="IPR014462">
    <property type="entry name" value="Phage_Mu_Gp45"/>
</dbReference>
<dbReference type="PIRSF" id="PIRSF012337">
    <property type="entry name" value="gp45"/>
    <property type="match status" value="1"/>
</dbReference>
<evidence type="ECO:0000259" key="1">
    <source>
        <dbReference type="Pfam" id="PF06890"/>
    </source>
</evidence>
<name>A0A1M5FAZ7_VIBGA</name>
<dbReference type="AlphaFoldDB" id="A0A1M5FAZ7"/>
<dbReference type="InterPro" id="IPR053861">
    <property type="entry name" value="Phage_Mu_Gp45_N"/>
</dbReference>
<keyword evidence="3" id="KW-1185">Reference proteome</keyword>
<dbReference type="NCBIfam" id="TIGR01644">
    <property type="entry name" value="phage_P2_V"/>
    <property type="match status" value="1"/>
</dbReference>
<sequence>MDLVMKRYIDRELKRIERRLYSLASRSIITGASEESQRQKLQLVVDSDDSGDGIEHFQHYGFSSVPPKGSEALVLALNGNNAKRVAINAEKKDLRPKGEASDVFLYHEEGHQIGFLRNGKVHLTAIDVILEASNSLTIISPENIIQGPLHVTGGISTDLGIYATGGITSASVISGLDLMAGSISYLGHKHRDAENRLTDIPTAS</sequence>
<dbReference type="Proteomes" id="UP000184159">
    <property type="component" value="Unassembled WGS sequence"/>
</dbReference>
<dbReference type="EMBL" id="FQUH01000019">
    <property type="protein sequence ID" value="SHF88578.1"/>
    <property type="molecule type" value="Genomic_DNA"/>
</dbReference>